<evidence type="ECO:0000313" key="3">
    <source>
        <dbReference type="EMBL" id="UOQ50918.1"/>
    </source>
</evidence>
<dbReference type="Pfam" id="PF18962">
    <property type="entry name" value="Por_Secre_tail"/>
    <property type="match status" value="1"/>
</dbReference>
<gene>
    <name evidence="3" type="ORF">MUN80_14240</name>
</gene>
<feature type="transmembrane region" description="Helical" evidence="1">
    <location>
        <begin position="6"/>
        <end position="28"/>
    </location>
</feature>
<protein>
    <submittedName>
        <fullName evidence="3">T9SS type A sorting domain-containing protein</fullName>
    </submittedName>
</protein>
<dbReference type="Proteomes" id="UP000831785">
    <property type="component" value="Chromosome"/>
</dbReference>
<feature type="domain" description="Secretion system C-terminal sorting" evidence="2">
    <location>
        <begin position="447"/>
        <end position="521"/>
    </location>
</feature>
<evidence type="ECO:0000313" key="4">
    <source>
        <dbReference type="Proteomes" id="UP000831785"/>
    </source>
</evidence>
<dbReference type="RefSeq" id="WP_244713972.1">
    <property type="nucleotide sequence ID" value="NZ_CP095049.1"/>
</dbReference>
<proteinExistence type="predicted"/>
<keyword evidence="1" id="KW-1133">Transmembrane helix</keyword>
<dbReference type="InterPro" id="IPR011045">
    <property type="entry name" value="N2O_reductase_N"/>
</dbReference>
<dbReference type="InterPro" id="IPR026444">
    <property type="entry name" value="Secre_tail"/>
</dbReference>
<name>A0ABY4F2M4_9BACT</name>
<dbReference type="NCBIfam" id="TIGR04183">
    <property type="entry name" value="Por_Secre_tail"/>
    <property type="match status" value="1"/>
</dbReference>
<sequence>MPKLSVYGSLLLISRIEFIMAVLSYPFLQAHQRLLLALFLFVYHPTSAQKEATTWYFGNKAGFDFSTGHPLPLATSAMLTGYTTAVVSDGTTEEVQFYTNGEQVWNRRHQRMAHGDSMLGFRNFSQGALILPVPGQAHQYYLFNLVPTSGLGTTLTYSRVDMLLAAGLGDVVPEEKGRILTGQFTQQLTGIRHANGVDYWVVVHEWPGNQFRVYRVDALGVVLARTQAIGPQLPATAQQQDIEGTLRASPNGRYLAYASAGRVPLSLFDFDPATGDISHFISLGQLLGGGGISFSPDNTKLYAQDYRLSQLTMGTRNILLQFDLQAGDDAAVVASGLSIVVGNPTTNISAQQQDVAGYYALQLGSDGRLYGASQYQDETPSAPRGDNLYVIQYPNRRGYACAVFYQTIDFRPGALGPGLPNFPQHYFNGLESVADAGSACADAQIALFPNPTTGAFRIQVTEGCTDTYHMTLYDVLGRRVLVKTLKEADRTEQINITPLASGVYSIILDSSSNRRITHKLVKY</sequence>
<keyword evidence="1" id="KW-0812">Transmembrane</keyword>
<keyword evidence="1" id="KW-0472">Membrane</keyword>
<keyword evidence="4" id="KW-1185">Reference proteome</keyword>
<organism evidence="3 4">
    <name type="scientific">Hymenobacter cellulosivorans</name>
    <dbReference type="NCBI Taxonomy" id="2932249"/>
    <lineage>
        <taxon>Bacteria</taxon>
        <taxon>Pseudomonadati</taxon>
        <taxon>Bacteroidota</taxon>
        <taxon>Cytophagia</taxon>
        <taxon>Cytophagales</taxon>
        <taxon>Hymenobacteraceae</taxon>
        <taxon>Hymenobacter</taxon>
    </lineage>
</organism>
<dbReference type="SUPFAM" id="SSF50974">
    <property type="entry name" value="Nitrous oxide reductase, N-terminal domain"/>
    <property type="match status" value="1"/>
</dbReference>
<dbReference type="EMBL" id="CP095049">
    <property type="protein sequence ID" value="UOQ50918.1"/>
    <property type="molecule type" value="Genomic_DNA"/>
</dbReference>
<evidence type="ECO:0000259" key="2">
    <source>
        <dbReference type="Pfam" id="PF18962"/>
    </source>
</evidence>
<accession>A0ABY4F2M4</accession>
<evidence type="ECO:0000256" key="1">
    <source>
        <dbReference type="SAM" id="Phobius"/>
    </source>
</evidence>
<reference evidence="3 4" key="1">
    <citation type="submission" date="2022-04" db="EMBL/GenBank/DDBJ databases">
        <title>Hymenobacter sp. isolated from the air.</title>
        <authorList>
            <person name="Won M."/>
            <person name="Lee C.-M."/>
            <person name="Woen H.-Y."/>
            <person name="Kwon S.-W."/>
        </authorList>
    </citation>
    <scope>NUCLEOTIDE SEQUENCE [LARGE SCALE GENOMIC DNA]</scope>
    <source>
        <strain evidence="4">5116 S-27</strain>
    </source>
</reference>